<dbReference type="AlphaFoldDB" id="A0AAE0D7F3"/>
<organism evidence="2 3">
    <name type="scientific">Colletotrichum kahawae</name>
    <name type="common">Coffee berry disease fungus</name>
    <dbReference type="NCBI Taxonomy" id="34407"/>
    <lineage>
        <taxon>Eukaryota</taxon>
        <taxon>Fungi</taxon>
        <taxon>Dikarya</taxon>
        <taxon>Ascomycota</taxon>
        <taxon>Pezizomycotina</taxon>
        <taxon>Sordariomycetes</taxon>
        <taxon>Hypocreomycetidae</taxon>
        <taxon>Glomerellales</taxon>
        <taxon>Glomerellaceae</taxon>
        <taxon>Colletotrichum</taxon>
        <taxon>Colletotrichum gloeosporioides species complex</taxon>
    </lineage>
</organism>
<keyword evidence="1" id="KW-1133">Transmembrane helix</keyword>
<evidence type="ECO:0000313" key="3">
    <source>
        <dbReference type="Proteomes" id="UP001281614"/>
    </source>
</evidence>
<evidence type="ECO:0000313" key="2">
    <source>
        <dbReference type="EMBL" id="KAK2763444.1"/>
    </source>
</evidence>
<feature type="transmembrane region" description="Helical" evidence="1">
    <location>
        <begin position="72"/>
        <end position="93"/>
    </location>
</feature>
<feature type="transmembrane region" description="Helical" evidence="1">
    <location>
        <begin position="30"/>
        <end position="52"/>
    </location>
</feature>
<keyword evidence="1" id="KW-0472">Membrane</keyword>
<comment type="caution">
    <text evidence="2">The sequence shown here is derived from an EMBL/GenBank/DDBJ whole genome shotgun (WGS) entry which is preliminary data.</text>
</comment>
<protein>
    <submittedName>
        <fullName evidence="2">Uncharacterized protein</fullName>
    </submittedName>
</protein>
<evidence type="ECO:0000256" key="1">
    <source>
        <dbReference type="SAM" id="Phobius"/>
    </source>
</evidence>
<sequence>MSSCSTRDKETKVAGQVLRKPGSFGSMQQLLLDVILTLPAGCFIIYAIIVLVNSGLPLDQDPIPALQTAAKYSPTVFSIAFAAVAAGLLKAAAAWKLEQGISMLSLEYLLSCRTVFSAITTPISLRSATMLTPALLFLWALSPLGGQAALRVMEVVPSTAVESWPYQLLNFTSEFPHGGESSSAGFEVISRIQNAFVTALSSPGDVKSAAQDLFGNIKVPMVEYYQAGDQIPEIGGWYNIHLTSDILPVWSSIAGIPVAATGGISKGSNFSFEFETSYMSANCSLEGSLMNQSMFMSLIANSSEAASWNNDRDLLISAGLGFATMHLTGSPLLLEVATWGHNRLTNATCFLTQVYVEVEVSCHGPQCAAVRVRRIPKSTNDTARTVLHKIGGGSAIIFDAYMSTFVRAGLSLYDLAKDREVKPYASAIETYFTDPDTPYSAVGISSWNGTDVYPIGEVAYSQRLSQLLNTFWLTSVASHNITGNFNFRAEKYTRVDLEPWRFMRIQNGTGLRVPDHLVMRVNRGWLFTLFLASAGMLLAGTATVFFNYSRRGPDVLDYSAFFSRDSPYVNVASSQLGSVEDVNEQVRRNRHMRVCVGDVNPTGDMGHLGFATLDKAIPASAQKTERVYD</sequence>
<keyword evidence="3" id="KW-1185">Reference proteome</keyword>
<keyword evidence="1" id="KW-0812">Transmembrane</keyword>
<name>A0AAE0D7F3_COLKA</name>
<accession>A0AAE0D7F3</accession>
<reference evidence="2" key="1">
    <citation type="submission" date="2023-02" db="EMBL/GenBank/DDBJ databases">
        <title>Colletotrichum kahawae CIFC_Que2 genome sequencing and assembly.</title>
        <authorList>
            <person name="Baroncelli R."/>
        </authorList>
    </citation>
    <scope>NUCLEOTIDE SEQUENCE</scope>
    <source>
        <strain evidence="2">CIFC_Que2</strain>
    </source>
</reference>
<gene>
    <name evidence="2" type="ORF">CKAH01_05038</name>
</gene>
<feature type="transmembrane region" description="Helical" evidence="1">
    <location>
        <begin position="114"/>
        <end position="141"/>
    </location>
</feature>
<proteinExistence type="predicted"/>
<dbReference type="EMBL" id="VYYT01000146">
    <property type="protein sequence ID" value="KAK2763444.1"/>
    <property type="molecule type" value="Genomic_DNA"/>
</dbReference>
<feature type="transmembrane region" description="Helical" evidence="1">
    <location>
        <begin position="524"/>
        <end position="546"/>
    </location>
</feature>
<dbReference type="Proteomes" id="UP001281614">
    <property type="component" value="Unassembled WGS sequence"/>
</dbReference>